<feature type="signal peptide" evidence="1">
    <location>
        <begin position="1"/>
        <end position="16"/>
    </location>
</feature>
<dbReference type="STRING" id="1156394.T0PLF4"/>
<sequence>MRILLVLLALVVATSAFDFNVLQDKVLALLRKAEHATLDPIIDAAVKDALAETAKIQRPALLAKPHSDGSLRFRILQIPDLHYTNLALYPCDHKPDTMLGLCVEAYMTTMVSKMLDDVKPDFVVFTGDQLEALHFPQTWLGSLAAINTYAAEVEKRKIPWAMVFGNHDENVDPYLFANKHVMMAYIESLPHSYAKFGPYGIGGAGNYELRVAAGGASLHLYFLDTGKDGTVSAGQKALLRSFAASHAPEKAPALAFYHIPVQEYNDFNGTGQGSKGEAVSSGVMNTGLFDTMVQMGDVKASFCGHDHFNDYCFLRGTVHLCYGGGVGYGAAYAKGDHPRTARVIEWSVSPKNESNHHLALQAQHQKHRRQVLGLPARRPHCLSQP</sequence>
<evidence type="ECO:0000313" key="3">
    <source>
        <dbReference type="EMBL" id="EQC26219.1"/>
    </source>
</evidence>
<name>T0PLF4_SAPDV</name>
<dbReference type="OMA" id="NMTWAST"/>
<dbReference type="EMBL" id="JH767238">
    <property type="protein sequence ID" value="EQC26219.1"/>
    <property type="molecule type" value="Genomic_DNA"/>
</dbReference>
<dbReference type="SUPFAM" id="SSF56300">
    <property type="entry name" value="Metallo-dependent phosphatases"/>
    <property type="match status" value="1"/>
</dbReference>
<keyword evidence="4" id="KW-1185">Reference proteome</keyword>
<dbReference type="GO" id="GO:0016788">
    <property type="term" value="F:hydrolase activity, acting on ester bonds"/>
    <property type="evidence" value="ECO:0007669"/>
    <property type="project" value="TreeGrafter"/>
</dbReference>
<evidence type="ECO:0000259" key="2">
    <source>
        <dbReference type="Pfam" id="PF00149"/>
    </source>
</evidence>
<dbReference type="Proteomes" id="UP000030762">
    <property type="component" value="Unassembled WGS sequence"/>
</dbReference>
<dbReference type="InterPro" id="IPR029052">
    <property type="entry name" value="Metallo-depent_PP-like"/>
</dbReference>
<gene>
    <name evidence="3" type="ORF">SDRG_15955</name>
</gene>
<dbReference type="Pfam" id="PF00149">
    <property type="entry name" value="Metallophos"/>
    <property type="match status" value="1"/>
</dbReference>
<dbReference type="AlphaFoldDB" id="T0PLF4"/>
<reference evidence="3 4" key="1">
    <citation type="submission" date="2012-04" db="EMBL/GenBank/DDBJ databases">
        <title>The Genome Sequence of Saprolegnia declina VS20.</title>
        <authorList>
            <consortium name="The Broad Institute Genome Sequencing Platform"/>
            <person name="Russ C."/>
            <person name="Nusbaum C."/>
            <person name="Tyler B."/>
            <person name="van West P."/>
            <person name="Dieguez-Uribeondo J."/>
            <person name="de Bruijn I."/>
            <person name="Tripathy S."/>
            <person name="Jiang R."/>
            <person name="Young S.K."/>
            <person name="Zeng Q."/>
            <person name="Gargeya S."/>
            <person name="Fitzgerald M."/>
            <person name="Haas B."/>
            <person name="Abouelleil A."/>
            <person name="Alvarado L."/>
            <person name="Arachchi H.M."/>
            <person name="Berlin A."/>
            <person name="Chapman S.B."/>
            <person name="Goldberg J."/>
            <person name="Griggs A."/>
            <person name="Gujja S."/>
            <person name="Hansen M."/>
            <person name="Howarth C."/>
            <person name="Imamovic A."/>
            <person name="Larimer J."/>
            <person name="McCowen C."/>
            <person name="Montmayeur A."/>
            <person name="Murphy C."/>
            <person name="Neiman D."/>
            <person name="Pearson M."/>
            <person name="Priest M."/>
            <person name="Roberts A."/>
            <person name="Saif S."/>
            <person name="Shea T."/>
            <person name="Sisk P."/>
            <person name="Sykes S."/>
            <person name="Wortman J."/>
            <person name="Nusbaum C."/>
            <person name="Birren B."/>
        </authorList>
    </citation>
    <scope>NUCLEOTIDE SEQUENCE [LARGE SCALE GENOMIC DNA]</scope>
    <source>
        <strain evidence="3 4">VS20</strain>
    </source>
</reference>
<dbReference type="GO" id="GO:0005737">
    <property type="term" value="C:cytoplasm"/>
    <property type="evidence" value="ECO:0007669"/>
    <property type="project" value="TreeGrafter"/>
</dbReference>
<dbReference type="Gene3D" id="3.60.21.10">
    <property type="match status" value="1"/>
</dbReference>
<organism evidence="3 4">
    <name type="scientific">Saprolegnia diclina (strain VS20)</name>
    <dbReference type="NCBI Taxonomy" id="1156394"/>
    <lineage>
        <taxon>Eukaryota</taxon>
        <taxon>Sar</taxon>
        <taxon>Stramenopiles</taxon>
        <taxon>Oomycota</taxon>
        <taxon>Saprolegniomycetes</taxon>
        <taxon>Saprolegniales</taxon>
        <taxon>Saprolegniaceae</taxon>
        <taxon>Saprolegnia</taxon>
    </lineage>
</organism>
<evidence type="ECO:0000256" key="1">
    <source>
        <dbReference type="SAM" id="SignalP"/>
    </source>
</evidence>
<dbReference type="InterPro" id="IPR004843">
    <property type="entry name" value="Calcineurin-like_PHP"/>
</dbReference>
<dbReference type="InParanoid" id="T0PLF4"/>
<proteinExistence type="predicted"/>
<feature type="domain" description="Calcineurin-like phosphoesterase" evidence="2">
    <location>
        <begin position="73"/>
        <end position="307"/>
    </location>
</feature>
<evidence type="ECO:0000313" key="4">
    <source>
        <dbReference type="Proteomes" id="UP000030762"/>
    </source>
</evidence>
<keyword evidence="1" id="KW-0732">Signal</keyword>
<accession>T0PLF4</accession>
<dbReference type="RefSeq" id="XP_008620364.1">
    <property type="nucleotide sequence ID" value="XM_008622142.1"/>
</dbReference>
<dbReference type="eggNOG" id="KOG1432">
    <property type="taxonomic scope" value="Eukaryota"/>
</dbReference>
<dbReference type="OrthoDB" id="783096at2759"/>
<protein>
    <recommendedName>
        <fullName evidence="2">Calcineurin-like phosphoesterase domain-containing protein</fullName>
    </recommendedName>
</protein>
<feature type="chain" id="PRO_5004569286" description="Calcineurin-like phosphoesterase domain-containing protein" evidence="1">
    <location>
        <begin position="17"/>
        <end position="385"/>
    </location>
</feature>
<dbReference type="PANTHER" id="PTHR32440:SF0">
    <property type="entry name" value="PHOSPHATASE DCR2-RELATED"/>
    <property type="match status" value="1"/>
</dbReference>
<dbReference type="GeneID" id="19956682"/>
<dbReference type="VEuPathDB" id="FungiDB:SDRG_15955"/>
<dbReference type="PANTHER" id="PTHR32440">
    <property type="entry name" value="PHOSPHATASE DCR2-RELATED-RELATED"/>
    <property type="match status" value="1"/>
</dbReference>